<name>A0A1G1TGV0_9BACT</name>
<protein>
    <recommendedName>
        <fullName evidence="3">Right handed beta helix domain-containing protein</fullName>
    </recommendedName>
</protein>
<gene>
    <name evidence="1" type="ORF">BEN49_07600</name>
</gene>
<reference evidence="1 2" key="1">
    <citation type="submission" date="2016-08" db="EMBL/GenBank/DDBJ databases">
        <title>Hymenobacter coccineus sp. nov., Hymenobacter lapidarius sp. nov. and Hymenobacter glacialis sp. nov., isolated from Antarctic soil.</title>
        <authorList>
            <person name="Sedlacek I."/>
            <person name="Kralova S."/>
            <person name="Kyrova K."/>
            <person name="Maslanova I."/>
            <person name="Stankova E."/>
            <person name="Vrbovska V."/>
            <person name="Nemec M."/>
            <person name="Bartak M."/>
            <person name="Svec P."/>
            <person name="Busse H.-J."/>
            <person name="Pantucek R."/>
        </authorList>
    </citation>
    <scope>NUCLEOTIDE SEQUENCE [LARGE SCALE GENOMIC DNA]</scope>
    <source>
        <strain evidence="1 2">CCM 8649</strain>
    </source>
</reference>
<keyword evidence="2" id="KW-1185">Reference proteome</keyword>
<comment type="caution">
    <text evidence="1">The sequence shown here is derived from an EMBL/GenBank/DDBJ whole genome shotgun (WGS) entry which is preliminary data.</text>
</comment>
<accession>A0A1G1TGV0</accession>
<dbReference type="Proteomes" id="UP000177506">
    <property type="component" value="Unassembled WGS sequence"/>
</dbReference>
<dbReference type="EMBL" id="MDZA01000199">
    <property type="protein sequence ID" value="OGX90104.1"/>
    <property type="molecule type" value="Genomic_DNA"/>
</dbReference>
<sequence>MHGCKATTAAEATRFVGCTFEDRPYHGQAAYGSFTMHSDAHARHMSFTNCRFVGTRNYLIWAIVAQPDTASFFHFRGSTFLYDYAQAAQGSYNNLQGTVFTGTTVFRDGPHRTSLGRTNTTLGNGGAPQSTVVRAPGSLQLLASNCVYGVITGLDIGRRPAHSRDSASVVIGANNALVMNEPIWQPSELYIGPTSRLIVKKGGSLVLQRHAKLLVEGQLIVENGAYFFLDPQAELVTAGRGKVRLGPQAIKGKHPTLN</sequence>
<evidence type="ECO:0000313" key="2">
    <source>
        <dbReference type="Proteomes" id="UP000177506"/>
    </source>
</evidence>
<dbReference type="AlphaFoldDB" id="A0A1G1TGV0"/>
<proteinExistence type="predicted"/>
<evidence type="ECO:0008006" key="3">
    <source>
        <dbReference type="Google" id="ProtNLM"/>
    </source>
</evidence>
<evidence type="ECO:0000313" key="1">
    <source>
        <dbReference type="EMBL" id="OGX90104.1"/>
    </source>
</evidence>
<dbReference type="RefSeq" id="WP_070743869.1">
    <property type="nucleotide sequence ID" value="NZ_MDZA01000199.1"/>
</dbReference>
<organism evidence="1 2">
    <name type="scientific">Hymenobacter coccineus</name>
    <dbReference type="NCBI Taxonomy" id="1908235"/>
    <lineage>
        <taxon>Bacteria</taxon>
        <taxon>Pseudomonadati</taxon>
        <taxon>Bacteroidota</taxon>
        <taxon>Cytophagia</taxon>
        <taxon>Cytophagales</taxon>
        <taxon>Hymenobacteraceae</taxon>
        <taxon>Hymenobacter</taxon>
    </lineage>
</organism>